<keyword evidence="1" id="KW-0732">Signal</keyword>
<proteinExistence type="predicted"/>
<keyword evidence="4" id="KW-1185">Reference proteome</keyword>
<evidence type="ECO:0000259" key="2">
    <source>
        <dbReference type="Pfam" id="PF18962"/>
    </source>
</evidence>
<evidence type="ECO:0000313" key="3">
    <source>
        <dbReference type="EMBL" id="RFC54066.1"/>
    </source>
</evidence>
<evidence type="ECO:0000313" key="4">
    <source>
        <dbReference type="Proteomes" id="UP000257127"/>
    </source>
</evidence>
<dbReference type="OrthoDB" id="1081439at2"/>
<feature type="domain" description="Secretion system C-terminal sorting" evidence="2">
    <location>
        <begin position="29"/>
        <end position="88"/>
    </location>
</feature>
<organism evidence="3 4">
    <name type="scientific">Brumimicrobium aurantiacum</name>
    <dbReference type="NCBI Taxonomy" id="1737063"/>
    <lineage>
        <taxon>Bacteria</taxon>
        <taxon>Pseudomonadati</taxon>
        <taxon>Bacteroidota</taxon>
        <taxon>Flavobacteriia</taxon>
        <taxon>Flavobacteriales</taxon>
        <taxon>Crocinitomicaceae</taxon>
        <taxon>Brumimicrobium</taxon>
    </lineage>
</organism>
<dbReference type="EMBL" id="QURB01000005">
    <property type="protein sequence ID" value="RFC54066.1"/>
    <property type="molecule type" value="Genomic_DNA"/>
</dbReference>
<accession>A0A3E1EWY2</accession>
<dbReference type="RefSeq" id="WP_116880906.1">
    <property type="nucleotide sequence ID" value="NZ_QURB01000005.1"/>
</dbReference>
<reference evidence="3 4" key="1">
    <citation type="submission" date="2018-08" db="EMBL/GenBank/DDBJ databases">
        <title>The draft genome squence of Brumimicrobium sp. N62.</title>
        <authorList>
            <person name="Du Z.-J."/>
            <person name="Luo H.-R."/>
        </authorList>
    </citation>
    <scope>NUCLEOTIDE SEQUENCE [LARGE SCALE GENOMIC DNA]</scope>
    <source>
        <strain evidence="3 4">N62</strain>
    </source>
</reference>
<comment type="caution">
    <text evidence="3">The sequence shown here is derived from an EMBL/GenBank/DDBJ whole genome shotgun (WGS) entry which is preliminary data.</text>
</comment>
<dbReference type="Proteomes" id="UP000257127">
    <property type="component" value="Unassembled WGS sequence"/>
</dbReference>
<evidence type="ECO:0000256" key="1">
    <source>
        <dbReference type="ARBA" id="ARBA00022729"/>
    </source>
</evidence>
<sequence>MKPENPNIKMAYERKMTLGFTGVAEFSTNPFQNHISIRSPQKDQMVLKSAKGKVIGNYEIEKGQSRVNTANFSSGMYILTFINQNRSFKLIKL</sequence>
<dbReference type="InterPro" id="IPR026444">
    <property type="entry name" value="Secre_tail"/>
</dbReference>
<dbReference type="NCBIfam" id="TIGR04183">
    <property type="entry name" value="Por_Secre_tail"/>
    <property type="match status" value="1"/>
</dbReference>
<protein>
    <submittedName>
        <fullName evidence="3">T9SS C-terminal target domain-containing protein</fullName>
    </submittedName>
</protein>
<dbReference type="Pfam" id="PF18962">
    <property type="entry name" value="Por_Secre_tail"/>
    <property type="match status" value="1"/>
</dbReference>
<gene>
    <name evidence="3" type="ORF">DXU93_08735</name>
</gene>
<name>A0A3E1EWY2_9FLAO</name>
<dbReference type="AlphaFoldDB" id="A0A3E1EWY2"/>